<comment type="caution">
    <text evidence="1">The sequence shown here is derived from an EMBL/GenBank/DDBJ whole genome shotgun (WGS) entry which is preliminary data.</text>
</comment>
<dbReference type="Proteomes" id="UP000657385">
    <property type="component" value="Unassembled WGS sequence"/>
</dbReference>
<dbReference type="AlphaFoldDB" id="A0A931FH09"/>
<keyword evidence="2" id="KW-1185">Reference proteome</keyword>
<proteinExistence type="predicted"/>
<evidence type="ECO:0000313" key="2">
    <source>
        <dbReference type="Proteomes" id="UP000657385"/>
    </source>
</evidence>
<protein>
    <submittedName>
        <fullName evidence="1">Uncharacterized protein</fullName>
    </submittedName>
</protein>
<dbReference type="EMBL" id="JADPRT010000013">
    <property type="protein sequence ID" value="MBF9071840.1"/>
    <property type="molecule type" value="Genomic_DNA"/>
</dbReference>
<gene>
    <name evidence="1" type="ORF">I2501_27835</name>
</gene>
<sequence>MLVDPLADQAATLRSQTLAWVRSDYARVFWAKVIEQGGTFVMPAAWQALPHAEQAEALLKMETRRVSDASTFALEPGVLQAVREIGQDTSIPLPFTPDLLPSPTGMLCLSEEEPLASAGGGLLTAVTWGPPLDGFGSGIHLAFWCPPPPELRRPEIPWFPLIQDFDLHLPFAPHWDSRLVDQKVPSGLLYTAVPVRTAVAAFYALTSTAASLGERRPRASVTQQLKQQGAKKRGVMVAAGEPSRLRQSITSRTAELAAELVPEPDRMLVPAPELGELTPIPVHSVFAAERDVELTPAQRRIAHLYREAADHWHRLELQAAQRYPGIWARLEELHARERDRWPSWCWMPSLQVTAVLATSYGTDLDQALWDGPRLAALGAWRSGGRHSFLAPRTRDTTPTDPVPTALVGSLPTPGIGLILDTTSGNHHLIAYMDTAADPSLAQAELVVISDWGRPNAMLESTIKITLYLTTGSVLEAVRATHAHYDDAARANTGEEPPTPSDASVLDHAGFMSQLLWALVDIATGGWEDAGASTGRKLAAPWPPGPGVLPEMTLWTFDYDEHDRPADAPEDM</sequence>
<evidence type="ECO:0000313" key="1">
    <source>
        <dbReference type="EMBL" id="MBF9071840.1"/>
    </source>
</evidence>
<accession>A0A931FH09</accession>
<reference evidence="1" key="1">
    <citation type="submission" date="2020-11" db="EMBL/GenBank/DDBJ databases">
        <title>Isolation and identification of active actinomycetes.</title>
        <authorList>
            <person name="Yu B."/>
        </authorList>
    </citation>
    <scope>NUCLEOTIDE SEQUENCE</scope>
    <source>
        <strain evidence="1">NEAU-YB345</strain>
    </source>
</reference>
<organism evidence="1 2">
    <name type="scientific">Streptacidiphilus fuscans</name>
    <dbReference type="NCBI Taxonomy" id="2789292"/>
    <lineage>
        <taxon>Bacteria</taxon>
        <taxon>Bacillati</taxon>
        <taxon>Actinomycetota</taxon>
        <taxon>Actinomycetes</taxon>
        <taxon>Kitasatosporales</taxon>
        <taxon>Streptomycetaceae</taxon>
        <taxon>Streptacidiphilus</taxon>
    </lineage>
</organism>
<dbReference type="RefSeq" id="WP_196197001.1">
    <property type="nucleotide sequence ID" value="NZ_JADPRT010000013.1"/>
</dbReference>
<name>A0A931FH09_9ACTN</name>